<keyword evidence="3" id="KW-0418">Kinase</keyword>
<dbReference type="EMBL" id="FTMX01000004">
    <property type="protein sequence ID" value="SIR50084.1"/>
    <property type="molecule type" value="Genomic_DNA"/>
</dbReference>
<dbReference type="InterPro" id="IPR011611">
    <property type="entry name" value="PfkB_dom"/>
</dbReference>
<dbReference type="InterPro" id="IPR002173">
    <property type="entry name" value="Carboh/pur_kinase_PfkB_CS"/>
</dbReference>
<evidence type="ECO:0000256" key="3">
    <source>
        <dbReference type="ARBA" id="ARBA00022777"/>
    </source>
</evidence>
<dbReference type="GO" id="GO:0016301">
    <property type="term" value="F:kinase activity"/>
    <property type="evidence" value="ECO:0007669"/>
    <property type="project" value="UniProtKB-KW"/>
</dbReference>
<sequence length="321" mass="34783">MNKTNRAVICVGELLIDFYCTDTDVNLIEGNHFLKKAGGAPANVAATISKLGGEASLIGKVGNDPFGLFLIESIKEVGVDTSMIVTDDLAPTTLAFVSLQANGERDFVFNRGADRNLTEDNLYLDRLSGAKIIHFGSATAFLENPFKTTYLKAMEFAQNRGIFLSFDPNFRHDLWKNRVEEFISLARKGISMADFVKVSEVELELITGKMDKYDGIAMLHHLGVKIVAVTLGWEGTLLSNGSGMSVINSVEVNSIDSTGAGDAFVGAALFQFANLESCDTILSDFSKLKEIILFANKVGAVVCTKVGAISSLPNEEDIYKI</sequence>
<dbReference type="Proteomes" id="UP000185829">
    <property type="component" value="Unassembled WGS sequence"/>
</dbReference>
<dbReference type="AlphaFoldDB" id="A0A9X8R9V2"/>
<dbReference type="InterPro" id="IPR029056">
    <property type="entry name" value="Ribokinase-like"/>
</dbReference>
<dbReference type="PROSITE" id="PS00584">
    <property type="entry name" value="PFKB_KINASES_2"/>
    <property type="match status" value="1"/>
</dbReference>
<reference evidence="5 6" key="1">
    <citation type="submission" date="2017-01" db="EMBL/GenBank/DDBJ databases">
        <authorList>
            <person name="Varghese N."/>
            <person name="Submissions S."/>
        </authorList>
    </citation>
    <scope>NUCLEOTIDE SEQUENCE [LARGE SCALE GENOMIC DNA]</scope>
    <source>
        <strain evidence="5 6">RUG2-6</strain>
    </source>
</reference>
<dbReference type="PANTHER" id="PTHR43085:SF54">
    <property type="entry name" value="PUTATIVE-RELATED"/>
    <property type="match status" value="1"/>
</dbReference>
<dbReference type="InterPro" id="IPR050306">
    <property type="entry name" value="PfkB_Carbo_kinase"/>
</dbReference>
<dbReference type="PANTHER" id="PTHR43085">
    <property type="entry name" value="HEXOKINASE FAMILY MEMBER"/>
    <property type="match status" value="1"/>
</dbReference>
<evidence type="ECO:0000256" key="2">
    <source>
        <dbReference type="ARBA" id="ARBA00022679"/>
    </source>
</evidence>
<dbReference type="Gene3D" id="3.40.1190.20">
    <property type="match status" value="1"/>
</dbReference>
<dbReference type="CDD" id="cd01167">
    <property type="entry name" value="bac_FRK"/>
    <property type="match status" value="1"/>
</dbReference>
<dbReference type="PROSITE" id="PS00583">
    <property type="entry name" value="PFKB_KINASES_1"/>
    <property type="match status" value="1"/>
</dbReference>
<evidence type="ECO:0000256" key="1">
    <source>
        <dbReference type="ARBA" id="ARBA00010688"/>
    </source>
</evidence>
<comment type="similarity">
    <text evidence="1">Belongs to the carbohydrate kinase PfkB family.</text>
</comment>
<evidence type="ECO:0000313" key="6">
    <source>
        <dbReference type="Proteomes" id="UP000185829"/>
    </source>
</evidence>
<gene>
    <name evidence="5" type="ORF">SAMN05878482_10445</name>
</gene>
<comment type="caution">
    <text evidence="5">The sequence shown here is derived from an EMBL/GenBank/DDBJ whole genome shotgun (WGS) entry which is preliminary data.</text>
</comment>
<dbReference type="RefSeq" id="WP_076368597.1">
    <property type="nucleotide sequence ID" value="NZ_FTMX01000004.1"/>
</dbReference>
<dbReference type="Pfam" id="PF00294">
    <property type="entry name" value="PfkB"/>
    <property type="match status" value="1"/>
</dbReference>
<evidence type="ECO:0000259" key="4">
    <source>
        <dbReference type="Pfam" id="PF00294"/>
    </source>
</evidence>
<keyword evidence="2" id="KW-0808">Transferase</keyword>
<accession>A0A9X8R9V2</accession>
<proteinExistence type="inferred from homology"/>
<feature type="domain" description="Carbohydrate kinase PfkB" evidence="4">
    <location>
        <begin position="7"/>
        <end position="314"/>
    </location>
</feature>
<protein>
    <submittedName>
        <fullName evidence="5">Fructokinase</fullName>
    </submittedName>
</protein>
<dbReference type="SUPFAM" id="SSF53613">
    <property type="entry name" value="Ribokinase-like"/>
    <property type="match status" value="1"/>
</dbReference>
<name>A0A9X8R9V2_9BACI</name>
<organism evidence="5 6">
    <name type="scientific">Peribacillus simplex</name>
    <dbReference type="NCBI Taxonomy" id="1478"/>
    <lineage>
        <taxon>Bacteria</taxon>
        <taxon>Bacillati</taxon>
        <taxon>Bacillota</taxon>
        <taxon>Bacilli</taxon>
        <taxon>Bacillales</taxon>
        <taxon>Bacillaceae</taxon>
        <taxon>Peribacillus</taxon>
    </lineage>
</organism>
<evidence type="ECO:0000313" key="5">
    <source>
        <dbReference type="EMBL" id="SIR50084.1"/>
    </source>
</evidence>